<protein>
    <recommendedName>
        <fullName evidence="5">Transactivator protein</fullName>
    </recommendedName>
</protein>
<sequence length="425" mass="48886">MTLSLLLIRCLLFRICYLHFLIHNPNILSEKTNTMDQILNLLTTLCTKVDSMDGEIQKLKEQASSQQHDVKNAELRRSEDVKIPDLEGDVGKLHKTHNVCLNIAAGTSGVTKKEKATEEKSYTNTNMNKLFDKPYTTPKIQKSVPTPQTTTYKNSLAQQKNTYNHITRTYTENIYKVQTYLNKNPRAINIKEPNTDYITQHLQGYNKLIALPGTNINLVTTCYNYGLLSTVYTATGEEISKIPELYKAFITYKRITKGTLFFIKFYTATAEILYDEIKPVIQVIKIGLTRDMLIPEKTEKQDEIPIVDIPDFYANKRVIGIATILTELANNYLNNNTIWSYYSRDNTMIYSNCRETREGDMEEIRQWILSLLKPENIPTTRAIRKNFISSALLTRYCTTISNKYLEHICSKCHGEDNNVPTVQLE</sequence>
<dbReference type="Proteomes" id="UP001311915">
    <property type="component" value="Unassembled WGS sequence"/>
</dbReference>
<evidence type="ECO:0000313" key="3">
    <source>
        <dbReference type="EMBL" id="KAK4709680.1"/>
    </source>
</evidence>
<gene>
    <name evidence="3" type="ORF">R3W88_004193</name>
</gene>
<keyword evidence="2" id="KW-0732">Signal</keyword>
<dbReference type="AlphaFoldDB" id="A0AAV9KAH5"/>
<name>A0AAV9KAH5_9SOLN</name>
<accession>A0AAV9KAH5</accession>
<reference evidence="3 4" key="1">
    <citation type="submission" date="2023-10" db="EMBL/GenBank/DDBJ databases">
        <title>Genome-Wide Identification Analysis in wild type Solanum Pinnatisectum Reveals Some Genes Defensing Phytophthora Infestans.</title>
        <authorList>
            <person name="Sun C."/>
        </authorList>
    </citation>
    <scope>NUCLEOTIDE SEQUENCE [LARGE SCALE GENOMIC DNA]</scope>
    <source>
        <strain evidence="3">LQN</strain>
        <tissue evidence="3">Leaf</tissue>
    </source>
</reference>
<evidence type="ECO:0000256" key="2">
    <source>
        <dbReference type="SAM" id="SignalP"/>
    </source>
</evidence>
<keyword evidence="4" id="KW-1185">Reference proteome</keyword>
<evidence type="ECO:0000313" key="4">
    <source>
        <dbReference type="Proteomes" id="UP001311915"/>
    </source>
</evidence>
<feature type="chain" id="PRO_5043328594" description="Transactivator protein" evidence="2">
    <location>
        <begin position="19"/>
        <end position="425"/>
    </location>
</feature>
<dbReference type="EMBL" id="JAWPEI010000011">
    <property type="protein sequence ID" value="KAK4709680.1"/>
    <property type="molecule type" value="Genomic_DNA"/>
</dbReference>
<comment type="caution">
    <text evidence="3">The sequence shown here is derived from an EMBL/GenBank/DDBJ whole genome shotgun (WGS) entry which is preliminary data.</text>
</comment>
<proteinExistence type="predicted"/>
<evidence type="ECO:0008006" key="5">
    <source>
        <dbReference type="Google" id="ProtNLM"/>
    </source>
</evidence>
<organism evidence="3 4">
    <name type="scientific">Solanum pinnatisectum</name>
    <name type="common">tansyleaf nightshade</name>
    <dbReference type="NCBI Taxonomy" id="50273"/>
    <lineage>
        <taxon>Eukaryota</taxon>
        <taxon>Viridiplantae</taxon>
        <taxon>Streptophyta</taxon>
        <taxon>Embryophyta</taxon>
        <taxon>Tracheophyta</taxon>
        <taxon>Spermatophyta</taxon>
        <taxon>Magnoliopsida</taxon>
        <taxon>eudicotyledons</taxon>
        <taxon>Gunneridae</taxon>
        <taxon>Pentapetalae</taxon>
        <taxon>asterids</taxon>
        <taxon>lamiids</taxon>
        <taxon>Solanales</taxon>
        <taxon>Solanaceae</taxon>
        <taxon>Solanoideae</taxon>
        <taxon>Solaneae</taxon>
        <taxon>Solanum</taxon>
    </lineage>
</organism>
<keyword evidence="1" id="KW-0175">Coiled coil</keyword>
<evidence type="ECO:0000256" key="1">
    <source>
        <dbReference type="SAM" id="Coils"/>
    </source>
</evidence>
<feature type="coiled-coil region" evidence="1">
    <location>
        <begin position="49"/>
        <end position="76"/>
    </location>
</feature>
<feature type="signal peptide" evidence="2">
    <location>
        <begin position="1"/>
        <end position="18"/>
    </location>
</feature>